<evidence type="ECO:0000259" key="1">
    <source>
        <dbReference type="Pfam" id="PF00557"/>
    </source>
</evidence>
<dbReference type="PANTHER" id="PTHR46112">
    <property type="entry name" value="AMINOPEPTIDASE"/>
    <property type="match status" value="1"/>
</dbReference>
<dbReference type="InterPro" id="IPR029149">
    <property type="entry name" value="Creatin/AminoP/Spt16_N"/>
</dbReference>
<feature type="domain" description="Creatinase N-terminal" evidence="2">
    <location>
        <begin position="10"/>
        <end position="130"/>
    </location>
</feature>
<dbReference type="InterPro" id="IPR050659">
    <property type="entry name" value="Peptidase_M24B"/>
</dbReference>
<dbReference type="Pfam" id="PF00557">
    <property type="entry name" value="Peptidase_M24"/>
    <property type="match status" value="1"/>
</dbReference>
<dbReference type="Proteomes" id="UP001496674">
    <property type="component" value="Chromosome"/>
</dbReference>
<dbReference type="CDD" id="cd01066">
    <property type="entry name" value="APP_MetAP"/>
    <property type="match status" value="1"/>
</dbReference>
<reference evidence="3 4" key="1">
    <citation type="submission" date="2023-04" db="EMBL/GenBank/DDBJ databases">
        <title>Draft genome sequence of acteroides sedimenti strain YN3PY1.</title>
        <authorList>
            <person name="Yoshida N."/>
        </authorList>
    </citation>
    <scope>NUCLEOTIDE SEQUENCE [LARGE SCALE GENOMIC DNA]</scope>
    <source>
        <strain evidence="3 4">YN3PY1</strain>
    </source>
</reference>
<dbReference type="RefSeq" id="WP_353331989.1">
    <property type="nucleotide sequence ID" value="NZ_AP028055.1"/>
</dbReference>
<dbReference type="SUPFAM" id="SSF53092">
    <property type="entry name" value="Creatinase/prolidase N-terminal domain"/>
    <property type="match status" value="1"/>
</dbReference>
<evidence type="ECO:0000259" key="2">
    <source>
        <dbReference type="Pfam" id="PF01321"/>
    </source>
</evidence>
<keyword evidence="4" id="KW-1185">Reference proteome</keyword>
<protein>
    <submittedName>
        <fullName evidence="3">Peptidase M24</fullName>
    </submittedName>
</protein>
<dbReference type="PANTHER" id="PTHR46112:SF2">
    <property type="entry name" value="XAA-PRO AMINOPEPTIDASE P-RELATED"/>
    <property type="match status" value="1"/>
</dbReference>
<evidence type="ECO:0000313" key="3">
    <source>
        <dbReference type="EMBL" id="BEH00552.1"/>
    </source>
</evidence>
<proteinExistence type="predicted"/>
<evidence type="ECO:0000313" key="4">
    <source>
        <dbReference type="Proteomes" id="UP001496674"/>
    </source>
</evidence>
<dbReference type="SUPFAM" id="SSF55920">
    <property type="entry name" value="Creatinase/aminopeptidase"/>
    <property type="match status" value="1"/>
</dbReference>
<gene>
    <name evidence="3" type="ORF">BSYN_28160</name>
</gene>
<organism evidence="3 4">
    <name type="scientific">Bacteroides sedimenti</name>
    <dbReference type="NCBI Taxonomy" id="2136147"/>
    <lineage>
        <taxon>Bacteria</taxon>
        <taxon>Pseudomonadati</taxon>
        <taxon>Bacteroidota</taxon>
        <taxon>Bacteroidia</taxon>
        <taxon>Bacteroidales</taxon>
        <taxon>Bacteroidaceae</taxon>
        <taxon>Bacteroides</taxon>
    </lineage>
</organism>
<name>A0ABM8IH05_9BACE</name>
<accession>A0ABM8IH05</accession>
<dbReference type="InterPro" id="IPR000994">
    <property type="entry name" value="Pept_M24"/>
</dbReference>
<dbReference type="Gene3D" id="3.90.230.10">
    <property type="entry name" value="Creatinase/methionine aminopeptidase superfamily"/>
    <property type="match status" value="1"/>
</dbReference>
<dbReference type="InterPro" id="IPR036005">
    <property type="entry name" value="Creatinase/aminopeptidase-like"/>
</dbReference>
<dbReference type="Gene3D" id="3.40.350.10">
    <property type="entry name" value="Creatinase/prolidase N-terminal domain"/>
    <property type="match status" value="1"/>
</dbReference>
<dbReference type="InterPro" id="IPR000587">
    <property type="entry name" value="Creatinase_N"/>
</dbReference>
<feature type="domain" description="Peptidase M24" evidence="1">
    <location>
        <begin position="138"/>
        <end position="371"/>
    </location>
</feature>
<dbReference type="EMBL" id="AP028055">
    <property type="protein sequence ID" value="BEH00552.1"/>
    <property type="molecule type" value="Genomic_DNA"/>
</dbReference>
<sequence length="389" mass="43021">MKISTELALRQEKIRKLMMQSNIDAALISCNVNLLYTCGQVLSGYCYLPVTGEPWYFIKRPSGLRGKQIHYIRKPEQIAEFLTEKNIPFPETMMLEGDQMPYTEYMRLANIFPSARCVNGTPIIRAARSIKTETEIEMFRQAGAAHTRAYMQIPSIYCSGMDDRQFSIEIERIMRLEGCLGIFRVFGQSMEIFFGSVLTGSNAEAPSPYDFSLGGKGLSPALPGGLNGTKLEKGNTVMVDLGGNFNGYMCDMSRVFSIGKISEEAYRAHQVCLEIQSEVIALAKPGAVCETLYNKAIDIVTKAGFKDKFMGTKQQAKFVGHGIGLEINEAPVLAPKVKQELESGMVIALEPKIVLPGIGPVGIENSWVINEHGAEKLTFCPEEILDLEA</sequence>
<dbReference type="Pfam" id="PF01321">
    <property type="entry name" value="Creatinase_N"/>
    <property type="match status" value="1"/>
</dbReference>